<protein>
    <submittedName>
        <fullName evidence="1">Uncharacterized protein</fullName>
    </submittedName>
</protein>
<organism evidence="1 2">
    <name type="scientific">Hyalomma asiaticum</name>
    <name type="common">Tick</name>
    <dbReference type="NCBI Taxonomy" id="266040"/>
    <lineage>
        <taxon>Eukaryota</taxon>
        <taxon>Metazoa</taxon>
        <taxon>Ecdysozoa</taxon>
        <taxon>Arthropoda</taxon>
        <taxon>Chelicerata</taxon>
        <taxon>Arachnida</taxon>
        <taxon>Acari</taxon>
        <taxon>Parasitiformes</taxon>
        <taxon>Ixodida</taxon>
        <taxon>Ixodoidea</taxon>
        <taxon>Ixodidae</taxon>
        <taxon>Hyalomminae</taxon>
        <taxon>Hyalomma</taxon>
    </lineage>
</organism>
<gene>
    <name evidence="1" type="ORF">HPB50_010316</name>
</gene>
<dbReference type="Proteomes" id="UP000821845">
    <property type="component" value="Chromosome 1"/>
</dbReference>
<evidence type="ECO:0000313" key="2">
    <source>
        <dbReference type="Proteomes" id="UP000821845"/>
    </source>
</evidence>
<dbReference type="EMBL" id="CM023481">
    <property type="protein sequence ID" value="KAH6945856.1"/>
    <property type="molecule type" value="Genomic_DNA"/>
</dbReference>
<keyword evidence="2" id="KW-1185">Reference proteome</keyword>
<name>A0ACB7TFB1_HYAAI</name>
<comment type="caution">
    <text evidence="1">The sequence shown here is derived from an EMBL/GenBank/DDBJ whole genome shotgun (WGS) entry which is preliminary data.</text>
</comment>
<reference evidence="1" key="1">
    <citation type="submission" date="2020-05" db="EMBL/GenBank/DDBJ databases">
        <title>Large-scale comparative analyses of tick genomes elucidate their genetic diversity and vector capacities.</title>
        <authorList>
            <person name="Jia N."/>
            <person name="Wang J."/>
            <person name="Shi W."/>
            <person name="Du L."/>
            <person name="Sun Y."/>
            <person name="Zhan W."/>
            <person name="Jiang J."/>
            <person name="Wang Q."/>
            <person name="Zhang B."/>
            <person name="Ji P."/>
            <person name="Sakyi L.B."/>
            <person name="Cui X."/>
            <person name="Yuan T."/>
            <person name="Jiang B."/>
            <person name="Yang W."/>
            <person name="Lam T.T.-Y."/>
            <person name="Chang Q."/>
            <person name="Ding S."/>
            <person name="Wang X."/>
            <person name="Zhu J."/>
            <person name="Ruan X."/>
            <person name="Zhao L."/>
            <person name="Wei J."/>
            <person name="Que T."/>
            <person name="Du C."/>
            <person name="Cheng J."/>
            <person name="Dai P."/>
            <person name="Han X."/>
            <person name="Huang E."/>
            <person name="Gao Y."/>
            <person name="Liu J."/>
            <person name="Shao H."/>
            <person name="Ye R."/>
            <person name="Li L."/>
            <person name="Wei W."/>
            <person name="Wang X."/>
            <person name="Wang C."/>
            <person name="Yang T."/>
            <person name="Huo Q."/>
            <person name="Li W."/>
            <person name="Guo W."/>
            <person name="Chen H."/>
            <person name="Zhou L."/>
            <person name="Ni X."/>
            <person name="Tian J."/>
            <person name="Zhou Y."/>
            <person name="Sheng Y."/>
            <person name="Liu T."/>
            <person name="Pan Y."/>
            <person name="Xia L."/>
            <person name="Li J."/>
            <person name="Zhao F."/>
            <person name="Cao W."/>
        </authorList>
    </citation>
    <scope>NUCLEOTIDE SEQUENCE</scope>
    <source>
        <strain evidence="1">Hyas-2018</strain>
    </source>
</reference>
<sequence length="122" mass="13906">MAKDLETEVHTTRDAVLWLWRAHNKVNARLAGDISEDPLHPKRPFPPPTLCSDCHEGTRWNEQHSLNFLLRFYASDGLVPVAHKPCPPSEAVLGVDLERLLVLPLDLDLDRDLDLRWLGMLP</sequence>
<evidence type="ECO:0000313" key="1">
    <source>
        <dbReference type="EMBL" id="KAH6945856.1"/>
    </source>
</evidence>
<accession>A0ACB7TFB1</accession>
<proteinExistence type="predicted"/>